<proteinExistence type="predicted"/>
<sequence>MTLFSIAPAQASWLSEITGVEIDLNRGTVILKPPNIGAIPEAIQNLPKDVGQALLNPAAPALATSIRFSRGQALNGGVQPIPPHIRAQLAPYMPANILDKVRWTTANGRISIDTLLAQVFNQSGAVTLDDVVVFSSSGLATGTSLANVELWAHELTHVIQYQNMGVETFAFNYTVNWNGIEAQAKDNASVIMRSIRQNSPYNLQVQSGAFASQIPWGEMNNAGRQYINPISCIWINGGMTGNACPTYVVVTGVVMVNAYGQSQTMACNQPTCVFRPNWSGPLLSPPGWRITGVTAAFDPYQR</sequence>
<comment type="caution">
    <text evidence="2">The sequence shown here is derived from an EMBL/GenBank/DDBJ whole genome shotgun (WGS) entry which is preliminary data.</text>
</comment>
<evidence type="ECO:0000259" key="1">
    <source>
        <dbReference type="Pfam" id="PF13699"/>
    </source>
</evidence>
<evidence type="ECO:0000313" key="2">
    <source>
        <dbReference type="EMBL" id="RCK43223.1"/>
    </source>
</evidence>
<dbReference type="AlphaFoldDB" id="A0A367WP41"/>
<evidence type="ECO:0000313" key="3">
    <source>
        <dbReference type="Proteomes" id="UP000252255"/>
    </source>
</evidence>
<organism evidence="2 3">
    <name type="scientific">Thalassospira profundimaris</name>
    <dbReference type="NCBI Taxonomy" id="502049"/>
    <lineage>
        <taxon>Bacteria</taxon>
        <taxon>Pseudomonadati</taxon>
        <taxon>Pseudomonadota</taxon>
        <taxon>Alphaproteobacteria</taxon>
        <taxon>Rhodospirillales</taxon>
        <taxon>Thalassospiraceae</taxon>
        <taxon>Thalassospira</taxon>
    </lineage>
</organism>
<dbReference type="Pfam" id="PF13699">
    <property type="entry name" value="eCIS_core"/>
    <property type="match status" value="1"/>
</dbReference>
<reference evidence="2 3" key="1">
    <citation type="submission" date="2014-07" db="EMBL/GenBank/DDBJ databases">
        <title>Draft genome sequence of Thalassospira profundimaris PR54-5.</title>
        <authorList>
            <person name="Lai Q."/>
            <person name="Shao Z."/>
        </authorList>
    </citation>
    <scope>NUCLEOTIDE SEQUENCE [LARGE SCALE GENOMIC DNA]</scope>
    <source>
        <strain evidence="2 3">PR54-5</strain>
    </source>
</reference>
<dbReference type="EMBL" id="JPWI01000015">
    <property type="protein sequence ID" value="RCK43223.1"/>
    <property type="molecule type" value="Genomic_DNA"/>
</dbReference>
<dbReference type="Proteomes" id="UP000252255">
    <property type="component" value="Unassembled WGS sequence"/>
</dbReference>
<accession>A0A367WP41</accession>
<name>A0A367WP41_9PROT</name>
<protein>
    <recommendedName>
        <fullName evidence="1">eCIS core domain-containing protein</fullName>
    </recommendedName>
</protein>
<feature type="domain" description="eCIS core" evidence="1">
    <location>
        <begin position="80"/>
        <end position="163"/>
    </location>
</feature>
<gene>
    <name evidence="2" type="ORF">TH30_19600</name>
</gene>
<dbReference type="InterPro" id="IPR025295">
    <property type="entry name" value="eCIS_core_dom"/>
</dbReference>